<proteinExistence type="predicted"/>
<comment type="caution">
    <text evidence="1">The sequence shown here is derived from an EMBL/GenBank/DDBJ whole genome shotgun (WGS) entry which is preliminary data.</text>
</comment>
<protein>
    <submittedName>
        <fullName evidence="1">Uncharacterized protein</fullName>
    </submittedName>
</protein>
<gene>
    <name evidence="1" type="ORF">L1987_43432</name>
</gene>
<dbReference type="Proteomes" id="UP001056120">
    <property type="component" value="Linkage Group LG14"/>
</dbReference>
<reference evidence="2" key="1">
    <citation type="journal article" date="2022" name="Mol. Ecol. Resour.">
        <title>The genomes of chicory, endive, great burdock and yacon provide insights into Asteraceae palaeo-polyploidization history and plant inulin production.</title>
        <authorList>
            <person name="Fan W."/>
            <person name="Wang S."/>
            <person name="Wang H."/>
            <person name="Wang A."/>
            <person name="Jiang F."/>
            <person name="Liu H."/>
            <person name="Zhao H."/>
            <person name="Xu D."/>
            <person name="Zhang Y."/>
        </authorList>
    </citation>
    <scope>NUCLEOTIDE SEQUENCE [LARGE SCALE GENOMIC DNA]</scope>
    <source>
        <strain evidence="2">cv. Yunnan</strain>
    </source>
</reference>
<keyword evidence="2" id="KW-1185">Reference proteome</keyword>
<dbReference type="EMBL" id="CM042031">
    <property type="protein sequence ID" value="KAI3784334.1"/>
    <property type="molecule type" value="Genomic_DNA"/>
</dbReference>
<accession>A0ACB9GLG6</accession>
<evidence type="ECO:0000313" key="2">
    <source>
        <dbReference type="Proteomes" id="UP001056120"/>
    </source>
</evidence>
<name>A0ACB9GLG6_9ASTR</name>
<sequence length="66" mass="7262">MDTKVLMYSSFEYEMAAPSSTDVNFYSGKDVAADNLKAIRRKPVPADNLKQSVANPLLLKIKPVSS</sequence>
<organism evidence="1 2">
    <name type="scientific">Smallanthus sonchifolius</name>
    <dbReference type="NCBI Taxonomy" id="185202"/>
    <lineage>
        <taxon>Eukaryota</taxon>
        <taxon>Viridiplantae</taxon>
        <taxon>Streptophyta</taxon>
        <taxon>Embryophyta</taxon>
        <taxon>Tracheophyta</taxon>
        <taxon>Spermatophyta</taxon>
        <taxon>Magnoliopsida</taxon>
        <taxon>eudicotyledons</taxon>
        <taxon>Gunneridae</taxon>
        <taxon>Pentapetalae</taxon>
        <taxon>asterids</taxon>
        <taxon>campanulids</taxon>
        <taxon>Asterales</taxon>
        <taxon>Asteraceae</taxon>
        <taxon>Asteroideae</taxon>
        <taxon>Heliantheae alliance</taxon>
        <taxon>Millerieae</taxon>
        <taxon>Smallanthus</taxon>
    </lineage>
</organism>
<evidence type="ECO:0000313" key="1">
    <source>
        <dbReference type="EMBL" id="KAI3784334.1"/>
    </source>
</evidence>
<reference evidence="1 2" key="2">
    <citation type="journal article" date="2022" name="Mol. Ecol. Resour.">
        <title>The genomes of chicory, endive, great burdock and yacon provide insights into Asteraceae paleo-polyploidization history and plant inulin production.</title>
        <authorList>
            <person name="Fan W."/>
            <person name="Wang S."/>
            <person name="Wang H."/>
            <person name="Wang A."/>
            <person name="Jiang F."/>
            <person name="Liu H."/>
            <person name="Zhao H."/>
            <person name="Xu D."/>
            <person name="Zhang Y."/>
        </authorList>
    </citation>
    <scope>NUCLEOTIDE SEQUENCE [LARGE SCALE GENOMIC DNA]</scope>
    <source>
        <strain evidence="2">cv. Yunnan</strain>
        <tissue evidence="1">Leaves</tissue>
    </source>
</reference>